<proteinExistence type="predicted"/>
<gene>
    <name evidence="2" type="ORF">LITE_LOCUS23621</name>
</gene>
<feature type="region of interest" description="Disordered" evidence="1">
    <location>
        <begin position="1"/>
        <end position="78"/>
    </location>
</feature>
<comment type="caution">
    <text evidence="2">The sequence shown here is derived from an EMBL/GenBank/DDBJ whole genome shotgun (WGS) entry which is preliminary data.</text>
</comment>
<evidence type="ECO:0000313" key="3">
    <source>
        <dbReference type="Proteomes" id="UP001154282"/>
    </source>
</evidence>
<accession>A0AAV0LE83</accession>
<organism evidence="2 3">
    <name type="scientific">Linum tenue</name>
    <dbReference type="NCBI Taxonomy" id="586396"/>
    <lineage>
        <taxon>Eukaryota</taxon>
        <taxon>Viridiplantae</taxon>
        <taxon>Streptophyta</taxon>
        <taxon>Embryophyta</taxon>
        <taxon>Tracheophyta</taxon>
        <taxon>Spermatophyta</taxon>
        <taxon>Magnoliopsida</taxon>
        <taxon>eudicotyledons</taxon>
        <taxon>Gunneridae</taxon>
        <taxon>Pentapetalae</taxon>
        <taxon>rosids</taxon>
        <taxon>fabids</taxon>
        <taxon>Malpighiales</taxon>
        <taxon>Linaceae</taxon>
        <taxon>Linum</taxon>
    </lineage>
</organism>
<name>A0AAV0LE83_9ROSI</name>
<dbReference type="Proteomes" id="UP001154282">
    <property type="component" value="Unassembled WGS sequence"/>
</dbReference>
<protein>
    <submittedName>
        <fullName evidence="2">Uncharacterized protein</fullName>
    </submittedName>
</protein>
<reference evidence="2" key="1">
    <citation type="submission" date="2022-08" db="EMBL/GenBank/DDBJ databases">
        <authorList>
            <person name="Gutierrez-Valencia J."/>
        </authorList>
    </citation>
    <scope>NUCLEOTIDE SEQUENCE</scope>
</reference>
<evidence type="ECO:0000256" key="1">
    <source>
        <dbReference type="SAM" id="MobiDB-lite"/>
    </source>
</evidence>
<feature type="compositionally biased region" description="Low complexity" evidence="1">
    <location>
        <begin position="1"/>
        <end position="66"/>
    </location>
</feature>
<sequence length="139" mass="14101">MGTQGGTPPTSPPSSSGHSSSANSSSTTDTDGSSSGRDSSLSPGSSGTSGTSSPFGESSSTGESSGDFGGNSGQQAATVVSGEDDLLFESRLDMLFEDGKKEVCLKSERWYQVIDDDLAKNSILLSSPPTQVFQLGFAS</sequence>
<evidence type="ECO:0000313" key="2">
    <source>
        <dbReference type="EMBL" id="CAI0432837.1"/>
    </source>
</evidence>
<keyword evidence="3" id="KW-1185">Reference proteome</keyword>
<dbReference type="EMBL" id="CAMGYJ010000006">
    <property type="protein sequence ID" value="CAI0432837.1"/>
    <property type="molecule type" value="Genomic_DNA"/>
</dbReference>
<dbReference type="AlphaFoldDB" id="A0AAV0LE83"/>